<evidence type="ECO:0000256" key="1">
    <source>
        <dbReference type="ARBA" id="ARBA00022679"/>
    </source>
</evidence>
<dbReference type="Gene3D" id="3.40.630.30">
    <property type="match status" value="1"/>
</dbReference>
<evidence type="ECO:0000259" key="3">
    <source>
        <dbReference type="PROSITE" id="PS51186"/>
    </source>
</evidence>
<dbReference type="RefSeq" id="WP_234989876.1">
    <property type="nucleotide sequence ID" value="NZ_FXWG01000001.1"/>
</dbReference>
<dbReference type="Pfam" id="PF00583">
    <property type="entry name" value="Acetyltransf_1"/>
    <property type="match status" value="1"/>
</dbReference>
<proteinExistence type="predicted"/>
<dbReference type="InterPro" id="IPR050680">
    <property type="entry name" value="YpeA/RimI_acetyltransf"/>
</dbReference>
<dbReference type="CDD" id="cd04301">
    <property type="entry name" value="NAT_SF"/>
    <property type="match status" value="1"/>
</dbReference>
<dbReference type="EMBL" id="FXWG01000001">
    <property type="protein sequence ID" value="SMQ59160.1"/>
    <property type="molecule type" value="Genomic_DNA"/>
</dbReference>
<dbReference type="InterPro" id="IPR016181">
    <property type="entry name" value="Acyl_CoA_acyltransferase"/>
</dbReference>
<gene>
    <name evidence="4" type="ORF">SAMN06297468_0244</name>
</gene>
<sequence length="154" mass="16922">MSHADLIDQIMMVMEQAFDPIWGEAWNRNQVAGALAMPTTYAILVDAGGRHTGPMGPPAAGFVLSRNAPGEEELLLIAVSPDHRRKGLGKILIEELAKAARSRGAERIFLEMRSNNPAESLYRLAGFEPIGKRKNYYLKSDGERLDAITFGLTI</sequence>
<dbReference type="AlphaFoldDB" id="A0A1Y6EE05"/>
<evidence type="ECO:0000313" key="5">
    <source>
        <dbReference type="Proteomes" id="UP000194420"/>
    </source>
</evidence>
<name>A0A1Y6EE05_9SPHN</name>
<keyword evidence="1 4" id="KW-0808">Transferase</keyword>
<dbReference type="Proteomes" id="UP000194420">
    <property type="component" value="Unassembled WGS sequence"/>
</dbReference>
<keyword evidence="2" id="KW-0012">Acyltransferase</keyword>
<dbReference type="InterPro" id="IPR000182">
    <property type="entry name" value="GNAT_dom"/>
</dbReference>
<reference evidence="5" key="1">
    <citation type="submission" date="2017-04" db="EMBL/GenBank/DDBJ databases">
        <authorList>
            <person name="Varghese N."/>
            <person name="Submissions S."/>
        </authorList>
    </citation>
    <scope>NUCLEOTIDE SEQUENCE [LARGE SCALE GENOMIC DNA]</scope>
</reference>
<dbReference type="PANTHER" id="PTHR43420">
    <property type="entry name" value="ACETYLTRANSFERASE"/>
    <property type="match status" value="1"/>
</dbReference>
<dbReference type="PANTHER" id="PTHR43420:SF44">
    <property type="entry name" value="ACETYLTRANSFERASE YPEA"/>
    <property type="match status" value="1"/>
</dbReference>
<evidence type="ECO:0000313" key="4">
    <source>
        <dbReference type="EMBL" id="SMQ59160.1"/>
    </source>
</evidence>
<accession>A0A1Y6EE05</accession>
<protein>
    <submittedName>
        <fullName evidence="4">Ribosomal-protein-alanine N-acetyltransferase</fullName>
    </submittedName>
</protein>
<keyword evidence="5" id="KW-1185">Reference proteome</keyword>
<dbReference type="PROSITE" id="PS51186">
    <property type="entry name" value="GNAT"/>
    <property type="match status" value="1"/>
</dbReference>
<organism evidence="4 5">
    <name type="scientific">Altererythrobacter xiamenensis</name>
    <dbReference type="NCBI Taxonomy" id="1316679"/>
    <lineage>
        <taxon>Bacteria</taxon>
        <taxon>Pseudomonadati</taxon>
        <taxon>Pseudomonadota</taxon>
        <taxon>Alphaproteobacteria</taxon>
        <taxon>Sphingomonadales</taxon>
        <taxon>Erythrobacteraceae</taxon>
        <taxon>Altererythrobacter</taxon>
    </lineage>
</organism>
<feature type="domain" description="N-acetyltransferase" evidence="3">
    <location>
        <begin position="1"/>
        <end position="154"/>
    </location>
</feature>
<evidence type="ECO:0000256" key="2">
    <source>
        <dbReference type="ARBA" id="ARBA00023315"/>
    </source>
</evidence>
<dbReference type="GO" id="GO:0016747">
    <property type="term" value="F:acyltransferase activity, transferring groups other than amino-acyl groups"/>
    <property type="evidence" value="ECO:0007669"/>
    <property type="project" value="InterPro"/>
</dbReference>
<dbReference type="SUPFAM" id="SSF55729">
    <property type="entry name" value="Acyl-CoA N-acyltransferases (Nat)"/>
    <property type="match status" value="1"/>
</dbReference>